<feature type="transmembrane region" description="Helical" evidence="1">
    <location>
        <begin position="106"/>
        <end position="136"/>
    </location>
</feature>
<dbReference type="EMBL" id="JAGGKV010000015">
    <property type="protein sequence ID" value="MBP1965620.1"/>
    <property type="molecule type" value="Genomic_DNA"/>
</dbReference>
<evidence type="ECO:0000313" key="3">
    <source>
        <dbReference type="Proteomes" id="UP001519344"/>
    </source>
</evidence>
<keyword evidence="1" id="KW-0472">Membrane</keyword>
<feature type="transmembrane region" description="Helical" evidence="1">
    <location>
        <begin position="29"/>
        <end position="49"/>
    </location>
</feature>
<accession>A0ABS4I3Y5</accession>
<protein>
    <submittedName>
        <fullName evidence="2">Uncharacterized membrane protein YidH (DUF202 family)</fullName>
    </submittedName>
</protein>
<evidence type="ECO:0000256" key="1">
    <source>
        <dbReference type="SAM" id="Phobius"/>
    </source>
</evidence>
<feature type="transmembrane region" description="Helical" evidence="1">
    <location>
        <begin position="185"/>
        <end position="204"/>
    </location>
</feature>
<feature type="transmembrane region" description="Helical" evidence="1">
    <location>
        <begin position="210"/>
        <end position="228"/>
    </location>
</feature>
<organism evidence="2 3">
    <name type="scientific">Paenibacillus aceris</name>
    <dbReference type="NCBI Taxonomy" id="869555"/>
    <lineage>
        <taxon>Bacteria</taxon>
        <taxon>Bacillati</taxon>
        <taxon>Bacillota</taxon>
        <taxon>Bacilli</taxon>
        <taxon>Bacillales</taxon>
        <taxon>Paenibacillaceae</taxon>
        <taxon>Paenibacillus</taxon>
    </lineage>
</organism>
<feature type="transmembrane region" description="Helical" evidence="1">
    <location>
        <begin position="156"/>
        <end position="178"/>
    </location>
</feature>
<keyword evidence="1" id="KW-0812">Transmembrane</keyword>
<proteinExistence type="predicted"/>
<gene>
    <name evidence="2" type="ORF">J2Z65_004865</name>
</gene>
<keyword evidence="1" id="KW-1133">Transmembrane helix</keyword>
<evidence type="ECO:0000313" key="2">
    <source>
        <dbReference type="EMBL" id="MBP1965620.1"/>
    </source>
</evidence>
<dbReference type="RefSeq" id="WP_209856117.1">
    <property type="nucleotide sequence ID" value="NZ_JAGGKV010000015.1"/>
</dbReference>
<sequence length="234" mass="25541">MKPSMLAGKMTSTNEYKTYLPKSVNVYRVRFATVALAISGILFVLYPAIRPFSDEVSLLGAAAFASTEWIIAHVMAMLGFILLTFGILGLHLFLQEATLDRLAFRGFVLSWLGTGLTLPFYGAEVFGLHAIGQVAIKQQNSDLVSLANVVRFGPGFIMILVGLLLLAIGCIMAAVAIWKSRTLPKWSGIPLALGFLLYIPQFMGTQPIRVAHGLIVAIGCLWIAVSLWRKSRVL</sequence>
<name>A0ABS4I3Y5_9BACL</name>
<comment type="caution">
    <text evidence="2">The sequence shown here is derived from an EMBL/GenBank/DDBJ whole genome shotgun (WGS) entry which is preliminary data.</text>
</comment>
<reference evidence="2 3" key="1">
    <citation type="submission" date="2021-03" db="EMBL/GenBank/DDBJ databases">
        <title>Genomic Encyclopedia of Type Strains, Phase IV (KMG-IV): sequencing the most valuable type-strain genomes for metagenomic binning, comparative biology and taxonomic classification.</title>
        <authorList>
            <person name="Goeker M."/>
        </authorList>
    </citation>
    <scope>NUCLEOTIDE SEQUENCE [LARGE SCALE GENOMIC DNA]</scope>
    <source>
        <strain evidence="2 3">DSM 24950</strain>
    </source>
</reference>
<keyword evidence="3" id="KW-1185">Reference proteome</keyword>
<dbReference type="Proteomes" id="UP001519344">
    <property type="component" value="Unassembled WGS sequence"/>
</dbReference>
<feature type="transmembrane region" description="Helical" evidence="1">
    <location>
        <begin position="69"/>
        <end position="94"/>
    </location>
</feature>